<evidence type="ECO:0000313" key="2">
    <source>
        <dbReference type="EMBL" id="MCI75459.1"/>
    </source>
</evidence>
<evidence type="ECO:0000259" key="1">
    <source>
        <dbReference type="Pfam" id="PF20167"/>
    </source>
</evidence>
<dbReference type="Proteomes" id="UP000265520">
    <property type="component" value="Unassembled WGS sequence"/>
</dbReference>
<dbReference type="Pfam" id="PF20167">
    <property type="entry name" value="Transposase_32"/>
    <property type="match status" value="1"/>
</dbReference>
<reference evidence="2 3" key="1">
    <citation type="journal article" date="2018" name="Front. Plant Sci.">
        <title>Red Clover (Trifolium pratense) and Zigzag Clover (T. medium) - A Picture of Genomic Similarities and Differences.</title>
        <authorList>
            <person name="Dluhosova J."/>
            <person name="Istvanek J."/>
            <person name="Nedelnik J."/>
            <person name="Repkova J."/>
        </authorList>
    </citation>
    <scope>NUCLEOTIDE SEQUENCE [LARGE SCALE GENOMIC DNA]</scope>
    <source>
        <strain evidence="3">cv. 10/8</strain>
        <tissue evidence="2">Leaf</tissue>
    </source>
</reference>
<organism evidence="2 3">
    <name type="scientific">Trifolium medium</name>
    <dbReference type="NCBI Taxonomy" id="97028"/>
    <lineage>
        <taxon>Eukaryota</taxon>
        <taxon>Viridiplantae</taxon>
        <taxon>Streptophyta</taxon>
        <taxon>Embryophyta</taxon>
        <taxon>Tracheophyta</taxon>
        <taxon>Spermatophyta</taxon>
        <taxon>Magnoliopsida</taxon>
        <taxon>eudicotyledons</taxon>
        <taxon>Gunneridae</taxon>
        <taxon>Pentapetalae</taxon>
        <taxon>rosids</taxon>
        <taxon>fabids</taxon>
        <taxon>Fabales</taxon>
        <taxon>Fabaceae</taxon>
        <taxon>Papilionoideae</taxon>
        <taxon>50 kb inversion clade</taxon>
        <taxon>NPAAA clade</taxon>
        <taxon>Hologalegina</taxon>
        <taxon>IRL clade</taxon>
        <taxon>Trifolieae</taxon>
        <taxon>Trifolium</taxon>
    </lineage>
</organism>
<sequence length="66" mass="7784">MVANPRLVREFYDNVFHKKGATTNHKVYVRGVWIEYSEDELNRFLGAVIPRQCAFDSAKIELEQWP</sequence>
<protein>
    <recommendedName>
        <fullName evidence="1">Putative plant transposon protein domain-containing protein</fullName>
    </recommendedName>
</protein>
<dbReference type="InterPro" id="IPR046796">
    <property type="entry name" value="Transposase_32_dom"/>
</dbReference>
<proteinExistence type="predicted"/>
<feature type="domain" description="Putative plant transposon protein" evidence="1">
    <location>
        <begin position="3"/>
        <end position="61"/>
    </location>
</feature>
<feature type="non-terminal residue" evidence="2">
    <location>
        <position position="66"/>
    </location>
</feature>
<dbReference type="EMBL" id="LXQA010883275">
    <property type="protein sequence ID" value="MCI75459.1"/>
    <property type="molecule type" value="Genomic_DNA"/>
</dbReference>
<comment type="caution">
    <text evidence="2">The sequence shown here is derived from an EMBL/GenBank/DDBJ whole genome shotgun (WGS) entry which is preliminary data.</text>
</comment>
<dbReference type="AlphaFoldDB" id="A0A392UP88"/>
<evidence type="ECO:0000313" key="3">
    <source>
        <dbReference type="Proteomes" id="UP000265520"/>
    </source>
</evidence>
<name>A0A392UP88_9FABA</name>
<accession>A0A392UP88</accession>
<keyword evidence="3" id="KW-1185">Reference proteome</keyword>